<name>A0A6S6U8G7_9BACT</name>
<evidence type="ECO:0000313" key="1">
    <source>
        <dbReference type="EMBL" id="CAA6826547.1"/>
    </source>
</evidence>
<evidence type="ECO:0008006" key="2">
    <source>
        <dbReference type="Google" id="ProtNLM"/>
    </source>
</evidence>
<accession>A0A6S6U8G7</accession>
<organism evidence="1">
    <name type="scientific">uncultured Sulfurovum sp</name>
    <dbReference type="NCBI Taxonomy" id="269237"/>
    <lineage>
        <taxon>Bacteria</taxon>
        <taxon>Pseudomonadati</taxon>
        <taxon>Campylobacterota</taxon>
        <taxon>Epsilonproteobacteria</taxon>
        <taxon>Campylobacterales</taxon>
        <taxon>Sulfurovaceae</taxon>
        <taxon>Sulfurovum</taxon>
        <taxon>environmental samples</taxon>
    </lineage>
</organism>
<sequence length="86" mass="9834">MIELGISQAQTQFTKILTEEVTIVDKKNKVKKAVILPYEVYAKLVEKALIREDYLEGSFSKFKGTLSKEFTTNDEKYNDIVNDGLN</sequence>
<dbReference type="AlphaFoldDB" id="A0A6S6U8G7"/>
<proteinExistence type="predicted"/>
<gene>
    <name evidence="1" type="ORF">HELGO_WM65057</name>
</gene>
<protein>
    <recommendedName>
        <fullName evidence="2">Antitoxin</fullName>
    </recommendedName>
</protein>
<dbReference type="EMBL" id="CACVAR010000407">
    <property type="protein sequence ID" value="CAA6826547.1"/>
    <property type="molecule type" value="Genomic_DNA"/>
</dbReference>
<reference evidence="1" key="1">
    <citation type="submission" date="2020-01" db="EMBL/GenBank/DDBJ databases">
        <authorList>
            <person name="Meier V. D."/>
            <person name="Meier V D."/>
        </authorList>
    </citation>
    <scope>NUCLEOTIDE SEQUENCE</scope>
    <source>
        <strain evidence="1">HLG_WM_MAG_03</strain>
    </source>
</reference>